<gene>
    <name evidence="2" type="ORF">HU137_04360</name>
</gene>
<feature type="transmembrane region" description="Helical" evidence="1">
    <location>
        <begin position="166"/>
        <end position="188"/>
    </location>
</feature>
<dbReference type="AlphaFoldDB" id="A0A838ZMH8"/>
<evidence type="ECO:0000313" key="3">
    <source>
        <dbReference type="Proteomes" id="UP000552241"/>
    </source>
</evidence>
<sequence>MRKWMDLIGWKIEDGRWKFFFLSFVLCLMSNFSFGQIDTRIDTAHIKIGEPIQYTLTVPIHDKSEIKLPELKDTLSFHIEILNQRIDTIFEGEKKNLVQHLTLTSFDPGNFLIRSLPVVVDEDTLLSHSFQIMVDEVKIDSANLAGFPIKTIMEEEYTWRDYWDKYWMYFAVGALVFLALLIVAILFLRDKKRKEIGTKTIKTPYEEAKDALKNLDKKKYLTKGQINPYYSELSFVLRRYLGKVFHFSSLELLSDDLVDHFQKTTHLDKNQIDQLKEFLFESDLVKFAKAVPDENRHEFYRKWVEDLIEKIKPMELEDETIQELRPNEKYRKLK</sequence>
<keyword evidence="1" id="KW-1133">Transmembrane helix</keyword>
<comment type="caution">
    <text evidence="2">The sequence shown here is derived from an EMBL/GenBank/DDBJ whole genome shotgun (WGS) entry which is preliminary data.</text>
</comment>
<accession>A0A838ZMH8</accession>
<evidence type="ECO:0008006" key="4">
    <source>
        <dbReference type="Google" id="ProtNLM"/>
    </source>
</evidence>
<name>A0A838ZMH8_9FLAO</name>
<dbReference type="RefSeq" id="WP_182042570.1">
    <property type="nucleotide sequence ID" value="NZ_JACDZE010000001.1"/>
</dbReference>
<keyword evidence="3" id="KW-1185">Reference proteome</keyword>
<proteinExistence type="predicted"/>
<dbReference type="EMBL" id="JACDZE010000001">
    <property type="protein sequence ID" value="MBA5629000.1"/>
    <property type="molecule type" value="Genomic_DNA"/>
</dbReference>
<reference evidence="2 3" key="1">
    <citation type="submission" date="2020-07" db="EMBL/GenBank/DDBJ databases">
        <title>Moheibacter lacus sp. nov., a member of the family Flavobacteriaceae isolated from freshwater lake sediment.</title>
        <authorList>
            <person name="Liu Y."/>
        </authorList>
    </citation>
    <scope>NUCLEOTIDE SEQUENCE [LARGE SCALE GENOMIC DNA]</scope>
    <source>
        <strain evidence="2 3">BDHS18</strain>
    </source>
</reference>
<keyword evidence="1" id="KW-0472">Membrane</keyword>
<protein>
    <recommendedName>
        <fullName evidence="4">Oxygen tolerance</fullName>
    </recommendedName>
</protein>
<dbReference type="Proteomes" id="UP000552241">
    <property type="component" value="Unassembled WGS sequence"/>
</dbReference>
<organism evidence="2 3">
    <name type="scientific">Moheibacter lacus</name>
    <dbReference type="NCBI Taxonomy" id="2745851"/>
    <lineage>
        <taxon>Bacteria</taxon>
        <taxon>Pseudomonadati</taxon>
        <taxon>Bacteroidota</taxon>
        <taxon>Flavobacteriia</taxon>
        <taxon>Flavobacteriales</taxon>
        <taxon>Weeksellaceae</taxon>
        <taxon>Moheibacter</taxon>
    </lineage>
</organism>
<evidence type="ECO:0000256" key="1">
    <source>
        <dbReference type="SAM" id="Phobius"/>
    </source>
</evidence>
<evidence type="ECO:0000313" key="2">
    <source>
        <dbReference type="EMBL" id="MBA5629000.1"/>
    </source>
</evidence>
<keyword evidence="1" id="KW-0812">Transmembrane</keyword>